<evidence type="ECO:0000313" key="2">
    <source>
        <dbReference type="EMBL" id="RWR25104.1"/>
    </source>
</evidence>
<organism evidence="2 3">
    <name type="scientific">Paenirhodobacter populi</name>
    <dbReference type="NCBI Taxonomy" id="2306993"/>
    <lineage>
        <taxon>Bacteria</taxon>
        <taxon>Pseudomonadati</taxon>
        <taxon>Pseudomonadota</taxon>
        <taxon>Alphaproteobacteria</taxon>
        <taxon>Rhodobacterales</taxon>
        <taxon>Rhodobacter group</taxon>
        <taxon>Paenirhodobacter</taxon>
    </lineage>
</organism>
<dbReference type="Proteomes" id="UP000284451">
    <property type="component" value="Unassembled WGS sequence"/>
</dbReference>
<reference evidence="2 3" key="1">
    <citation type="submission" date="2019-01" db="EMBL/GenBank/DDBJ databases">
        <title>Sinorhodobacter populi sp. nov. isolated from the symptomatic bark tissue of Populus euramericana canker.</title>
        <authorList>
            <person name="Xu G."/>
        </authorList>
    </citation>
    <scope>NUCLEOTIDE SEQUENCE [LARGE SCALE GENOMIC DNA]</scope>
    <source>
        <strain evidence="2 3">07D10-4-3</strain>
    </source>
</reference>
<reference evidence="2 3" key="2">
    <citation type="submission" date="2019-01" db="EMBL/GenBank/DDBJ databases">
        <authorList>
            <person name="Li Y."/>
        </authorList>
    </citation>
    <scope>NUCLEOTIDE SEQUENCE [LARGE SCALE GENOMIC DNA]</scope>
    <source>
        <strain evidence="2 3">07D10-4-3</strain>
    </source>
</reference>
<sequence length="112" mass="12552">MTGAGWMTTPPTLNSFRFTSAWTMSQSGDLTAVAIAFHHPDGRVTLRNTCFVPGADLESKGHRDRAPYKEWADRDLIQLCHGGVIDQKQVEDHIREVCATVSTQRNLLRLSR</sequence>
<evidence type="ECO:0000313" key="3">
    <source>
        <dbReference type="Proteomes" id="UP000284451"/>
    </source>
</evidence>
<dbReference type="GO" id="GO:0004519">
    <property type="term" value="F:endonuclease activity"/>
    <property type="evidence" value="ECO:0007669"/>
    <property type="project" value="InterPro"/>
</dbReference>
<protein>
    <recommendedName>
        <fullName evidence="1">Terminase large subunit-like endonuclease domain-containing protein</fullName>
    </recommendedName>
</protein>
<name>A0A443JX78_9RHOB</name>
<gene>
    <name evidence="2" type="ORF">D2T29_22355</name>
</gene>
<dbReference type="AlphaFoldDB" id="A0A443JX78"/>
<comment type="caution">
    <text evidence="2">The sequence shown here is derived from an EMBL/GenBank/DDBJ whole genome shotgun (WGS) entry which is preliminary data.</text>
</comment>
<dbReference type="InterPro" id="IPR046462">
    <property type="entry name" value="TerL_nuclease"/>
</dbReference>
<feature type="domain" description="Terminase large subunit-like endonuclease" evidence="1">
    <location>
        <begin position="24"/>
        <end position="103"/>
    </location>
</feature>
<accession>A0A443JX78</accession>
<dbReference type="EMBL" id="SAUY01000084">
    <property type="protein sequence ID" value="RWR25104.1"/>
    <property type="molecule type" value="Genomic_DNA"/>
</dbReference>
<dbReference type="Pfam" id="PF20441">
    <property type="entry name" value="TerL_nuclease"/>
    <property type="match status" value="1"/>
</dbReference>
<proteinExistence type="predicted"/>
<evidence type="ECO:0000259" key="1">
    <source>
        <dbReference type="Pfam" id="PF20441"/>
    </source>
</evidence>